<sequence>MEKLNSILSYLFNAVFFLFACSGFCYGASGCNCDFIIEENILYVDGNTLKITPGSTVCIKSSVKKYLGFANIHGTADNPVIIINCGGKVTVKNNDWYYGIRINNCSHFRLTGTGESKLTYGFAVMQTGEQIPGVSIGMMSTDMEIDHIEIANTGFAGILAKTDPDCSGIPNRGNFVQKNTFIHNNYIHNTKGEGVYLGFPHYRGVFKDCNGASVRVFPHDLIGVRVYNNLLENIGREGIQVGCATSDVKIYSNKIENYGRNNDKYQSAGVHLSTGTTGELFNNMVADGSGPGLWLNGAGDNFVYNNVFTGIAKNGDMAILLEDSMVTPGKGYHLINNTILSEASSGVVLNNNFNSSGNEFINNILVTTRGNNFFSVANPDSWREVANISAENTEELYLDGFMLSDKSPMIDTGIEVPGMPVPDDYVGNKRPRGNGIDIGAIESPYAKEVDDFSVYPSPFAGEAKIVFFLKEDSEVSLGLYDARGVLVKEIIPAKKMYSMSYNYSISDTDLSSGVYFCRLQRGKKFKAKKVVVQK</sequence>
<dbReference type="InterPro" id="IPR011050">
    <property type="entry name" value="Pectin_lyase_fold/virulence"/>
</dbReference>
<accession>A0A098LEB1</accession>
<name>A0A098LEB1_9BACT</name>
<protein>
    <recommendedName>
        <fullName evidence="2">Secretion system C-terminal sorting domain-containing protein</fullName>
    </recommendedName>
</protein>
<keyword evidence="4" id="KW-1185">Reference proteome</keyword>
<feature type="domain" description="Secretion system C-terminal sorting" evidence="2">
    <location>
        <begin position="454"/>
        <end position="532"/>
    </location>
</feature>
<dbReference type="RefSeq" id="WP_045463490.1">
    <property type="nucleotide sequence ID" value="NZ_BBLT01000004.1"/>
</dbReference>
<dbReference type="InterPro" id="IPR012334">
    <property type="entry name" value="Pectin_lyas_fold"/>
</dbReference>
<organism evidence="3 4">
    <name type="scientific">Sporocytophaga myxococcoides</name>
    <dbReference type="NCBI Taxonomy" id="153721"/>
    <lineage>
        <taxon>Bacteria</taxon>
        <taxon>Pseudomonadati</taxon>
        <taxon>Bacteroidota</taxon>
        <taxon>Cytophagia</taxon>
        <taxon>Cytophagales</taxon>
        <taxon>Cytophagaceae</taxon>
        <taxon>Sporocytophaga</taxon>
    </lineage>
</organism>
<keyword evidence="1" id="KW-0812">Transmembrane</keyword>
<dbReference type="SMART" id="SM00710">
    <property type="entry name" value="PbH1"/>
    <property type="match status" value="7"/>
</dbReference>
<feature type="transmembrane region" description="Helical" evidence="1">
    <location>
        <begin position="7"/>
        <end position="29"/>
    </location>
</feature>
<dbReference type="Pfam" id="PF18962">
    <property type="entry name" value="Por_Secre_tail"/>
    <property type="match status" value="1"/>
</dbReference>
<dbReference type="EMBL" id="BBLT01000004">
    <property type="protein sequence ID" value="GAL85250.1"/>
    <property type="molecule type" value="Genomic_DNA"/>
</dbReference>
<evidence type="ECO:0000256" key="1">
    <source>
        <dbReference type="SAM" id="Phobius"/>
    </source>
</evidence>
<dbReference type="STRING" id="153721.MYP_2479"/>
<evidence type="ECO:0000259" key="2">
    <source>
        <dbReference type="Pfam" id="PF18962"/>
    </source>
</evidence>
<dbReference type="OrthoDB" id="9805017at2"/>
<dbReference type="Proteomes" id="UP000030185">
    <property type="component" value="Unassembled WGS sequence"/>
</dbReference>
<gene>
    <name evidence="3" type="ORF">MYP_2479</name>
</gene>
<dbReference type="AlphaFoldDB" id="A0A098LEB1"/>
<comment type="caution">
    <text evidence="3">The sequence shown here is derived from an EMBL/GenBank/DDBJ whole genome shotgun (WGS) entry which is preliminary data.</text>
</comment>
<dbReference type="NCBIfam" id="TIGR04183">
    <property type="entry name" value="Por_Secre_tail"/>
    <property type="match status" value="1"/>
</dbReference>
<evidence type="ECO:0000313" key="3">
    <source>
        <dbReference type="EMBL" id="GAL85250.1"/>
    </source>
</evidence>
<dbReference type="InterPro" id="IPR006626">
    <property type="entry name" value="PbH1"/>
</dbReference>
<dbReference type="InterPro" id="IPR026444">
    <property type="entry name" value="Secre_tail"/>
</dbReference>
<dbReference type="NCBIfam" id="NF041518">
    <property type="entry name" value="choice_anch_Q"/>
    <property type="match status" value="1"/>
</dbReference>
<dbReference type="SUPFAM" id="SSF51126">
    <property type="entry name" value="Pectin lyase-like"/>
    <property type="match status" value="1"/>
</dbReference>
<dbReference type="eggNOG" id="COG4099">
    <property type="taxonomic scope" value="Bacteria"/>
</dbReference>
<dbReference type="PROSITE" id="PS51257">
    <property type="entry name" value="PROKAR_LIPOPROTEIN"/>
    <property type="match status" value="1"/>
</dbReference>
<dbReference type="InterPro" id="IPR059226">
    <property type="entry name" value="Choice_anch_Q_dom"/>
</dbReference>
<evidence type="ECO:0000313" key="4">
    <source>
        <dbReference type="Proteomes" id="UP000030185"/>
    </source>
</evidence>
<dbReference type="Gene3D" id="2.160.20.10">
    <property type="entry name" value="Single-stranded right-handed beta-helix, Pectin lyase-like"/>
    <property type="match status" value="1"/>
</dbReference>
<proteinExistence type="predicted"/>
<keyword evidence="1" id="KW-1133">Transmembrane helix</keyword>
<reference evidence="3 4" key="1">
    <citation type="submission" date="2014-09" db="EMBL/GenBank/DDBJ databases">
        <title>Sporocytophaga myxococcoides PG-01 genome sequencing.</title>
        <authorList>
            <person name="Liu L."/>
            <person name="Gao P.J."/>
            <person name="Chen G.J."/>
            <person name="Wang L.S."/>
        </authorList>
    </citation>
    <scope>NUCLEOTIDE SEQUENCE [LARGE SCALE GENOMIC DNA]</scope>
    <source>
        <strain evidence="3 4">PG-01</strain>
    </source>
</reference>
<keyword evidence="1" id="KW-0472">Membrane</keyword>